<evidence type="ECO:0000313" key="2">
    <source>
        <dbReference type="EMBL" id="PJC91296.1"/>
    </source>
</evidence>
<feature type="region of interest" description="Disordered" evidence="1">
    <location>
        <begin position="32"/>
        <end position="60"/>
    </location>
</feature>
<sequence>MTGRPQDAVVGHLGTRQSGRIAALQDERNLAGGDRNGFRMKRDNQDDYLSGRRKEHHGMW</sequence>
<feature type="compositionally biased region" description="Basic and acidic residues" evidence="1">
    <location>
        <begin position="36"/>
        <end position="60"/>
    </location>
</feature>
<evidence type="ECO:0000256" key="1">
    <source>
        <dbReference type="SAM" id="MobiDB-lite"/>
    </source>
</evidence>
<evidence type="ECO:0000313" key="3">
    <source>
        <dbReference type="Proteomes" id="UP000232060"/>
    </source>
</evidence>
<accession>A0A2M8H3Z2</accession>
<reference evidence="2 3" key="1">
    <citation type="submission" date="2017-11" db="EMBL/GenBank/DDBJ databases">
        <title>Draft genome sequence of environmental isolate Aeromonas lusitania sp. nov. MDC 2473.</title>
        <authorList>
            <person name="Colston S.M."/>
            <person name="Navarro A."/>
            <person name="Martinez-Murcia A.J."/>
            <person name="Graf J."/>
        </authorList>
    </citation>
    <scope>NUCLEOTIDE SEQUENCE [LARGE SCALE GENOMIC DNA]</scope>
    <source>
        <strain evidence="2 3">MDC 2473</strain>
    </source>
</reference>
<protein>
    <submittedName>
        <fullName evidence="2">Uncharacterized protein</fullName>
    </submittedName>
</protein>
<comment type="caution">
    <text evidence="2">The sequence shown here is derived from an EMBL/GenBank/DDBJ whole genome shotgun (WGS) entry which is preliminary data.</text>
</comment>
<organism evidence="2 3">
    <name type="scientific">Aeromonas lusitana</name>
    <dbReference type="NCBI Taxonomy" id="931529"/>
    <lineage>
        <taxon>Bacteria</taxon>
        <taxon>Pseudomonadati</taxon>
        <taxon>Pseudomonadota</taxon>
        <taxon>Gammaproteobacteria</taxon>
        <taxon>Aeromonadales</taxon>
        <taxon>Aeromonadaceae</taxon>
        <taxon>Aeromonas</taxon>
    </lineage>
</organism>
<name>A0A2M8H3Z2_9GAMM</name>
<dbReference type="Proteomes" id="UP000232060">
    <property type="component" value="Unassembled WGS sequence"/>
</dbReference>
<dbReference type="AlphaFoldDB" id="A0A2M8H3Z2"/>
<dbReference type="EMBL" id="PGCP01000054">
    <property type="protein sequence ID" value="PJC91296.1"/>
    <property type="molecule type" value="Genomic_DNA"/>
</dbReference>
<proteinExistence type="predicted"/>
<keyword evidence="3" id="KW-1185">Reference proteome</keyword>
<gene>
    <name evidence="2" type="ORF">CUC44_20690</name>
</gene>